<protein>
    <submittedName>
        <fullName evidence="2">Uncharacterized protein</fullName>
    </submittedName>
</protein>
<accession>A0ABP6WI06</accession>
<name>A0ABP6WI06_9ACTN</name>
<proteinExistence type="predicted"/>
<reference evidence="3" key="1">
    <citation type="journal article" date="2019" name="Int. J. Syst. Evol. Microbiol.">
        <title>The Global Catalogue of Microorganisms (GCM) 10K type strain sequencing project: providing services to taxonomists for standard genome sequencing and annotation.</title>
        <authorList>
            <consortium name="The Broad Institute Genomics Platform"/>
            <consortium name="The Broad Institute Genome Sequencing Center for Infectious Disease"/>
            <person name="Wu L."/>
            <person name="Ma J."/>
        </authorList>
    </citation>
    <scope>NUCLEOTIDE SEQUENCE [LARGE SCALE GENOMIC DNA]</scope>
    <source>
        <strain evidence="3">JCM 17326</strain>
    </source>
</reference>
<evidence type="ECO:0000256" key="1">
    <source>
        <dbReference type="SAM" id="MobiDB-lite"/>
    </source>
</evidence>
<dbReference type="EMBL" id="BAABDQ010000006">
    <property type="protein sequence ID" value="GAA3550953.1"/>
    <property type="molecule type" value="Genomic_DNA"/>
</dbReference>
<comment type="caution">
    <text evidence="2">The sequence shown here is derived from an EMBL/GenBank/DDBJ whole genome shotgun (WGS) entry which is preliminary data.</text>
</comment>
<dbReference type="Proteomes" id="UP001500630">
    <property type="component" value="Unassembled WGS sequence"/>
</dbReference>
<keyword evidence="3" id="KW-1185">Reference proteome</keyword>
<evidence type="ECO:0000313" key="2">
    <source>
        <dbReference type="EMBL" id="GAA3550953.1"/>
    </source>
</evidence>
<feature type="region of interest" description="Disordered" evidence="1">
    <location>
        <begin position="1"/>
        <end position="21"/>
    </location>
</feature>
<organism evidence="2 3">
    <name type="scientific">Nonomuraea rosea</name>
    <dbReference type="NCBI Taxonomy" id="638574"/>
    <lineage>
        <taxon>Bacteria</taxon>
        <taxon>Bacillati</taxon>
        <taxon>Actinomycetota</taxon>
        <taxon>Actinomycetes</taxon>
        <taxon>Streptosporangiales</taxon>
        <taxon>Streptosporangiaceae</taxon>
        <taxon>Nonomuraea</taxon>
    </lineage>
</organism>
<evidence type="ECO:0000313" key="3">
    <source>
        <dbReference type="Proteomes" id="UP001500630"/>
    </source>
</evidence>
<sequence>MLTPHPAARRHDEGMSLKRSVQIRTTTGHVADGGGWDPNVKGSGWTHEVELDHAADAINAAIDVLHRYGCTEWVCDPDWPYHAEPSTRPHNNYLEERAARLHGFSSDEETRIRARLSR</sequence>
<gene>
    <name evidence="2" type="ORF">GCM10022419_034060</name>
</gene>